<proteinExistence type="predicted"/>
<evidence type="ECO:0000259" key="1">
    <source>
        <dbReference type="Pfam" id="PF14200"/>
    </source>
</evidence>
<name>A0A9P7DVZ1_9AGAM</name>
<dbReference type="Gene3D" id="2.80.10.50">
    <property type="match status" value="1"/>
</dbReference>
<dbReference type="RefSeq" id="XP_041187062.1">
    <property type="nucleotide sequence ID" value="XM_041339005.1"/>
</dbReference>
<accession>A0A9P7DVZ1</accession>
<gene>
    <name evidence="2" type="ORF">BJ212DRAFT_1469287</name>
</gene>
<dbReference type="CDD" id="cd23422">
    <property type="entry name" value="beta-trefoil_Ricin_MPL_CNL"/>
    <property type="match status" value="1"/>
</dbReference>
<keyword evidence="3" id="KW-1185">Reference proteome</keyword>
<dbReference type="AlphaFoldDB" id="A0A9P7DVZ1"/>
<sequence>MAYIKNQHAYSLKNSKGGTALDLSGYDGYSIIGFQPHGRSNQAWTFQQDDDKNGWFIRSSSGKYLGIEGNPQAGAAVVAVSNPFKWDVKDSDIENARGIRILAHGTNFSLDLFKGNPANWTKIMLWGSWPGANQIWTFTELVSIEDQRTYSLRDAPKESSKVFFFNFLSSPSHRAFFCDSKDLNLDLNACFHPFLV</sequence>
<dbReference type="Pfam" id="PF14200">
    <property type="entry name" value="RicinB_lectin_2"/>
    <property type="match status" value="1"/>
</dbReference>
<protein>
    <submittedName>
        <fullName evidence="2">Ricin B lectin domain-containing protein</fullName>
    </submittedName>
</protein>
<feature type="domain" description="Ricin B lectin" evidence="1">
    <location>
        <begin position="41"/>
        <end position="126"/>
    </location>
</feature>
<dbReference type="GeneID" id="64633021"/>
<dbReference type="OrthoDB" id="2131701at2759"/>
<evidence type="ECO:0000313" key="2">
    <source>
        <dbReference type="EMBL" id="KAG1804653.1"/>
    </source>
</evidence>
<reference evidence="2" key="1">
    <citation type="journal article" date="2020" name="New Phytol.">
        <title>Comparative genomics reveals dynamic genome evolution in host specialist ectomycorrhizal fungi.</title>
        <authorList>
            <person name="Lofgren L.A."/>
            <person name="Nguyen N.H."/>
            <person name="Vilgalys R."/>
            <person name="Ruytinx J."/>
            <person name="Liao H.L."/>
            <person name="Branco S."/>
            <person name="Kuo A."/>
            <person name="LaButti K."/>
            <person name="Lipzen A."/>
            <person name="Andreopoulos W."/>
            <person name="Pangilinan J."/>
            <person name="Riley R."/>
            <person name="Hundley H."/>
            <person name="Na H."/>
            <person name="Barry K."/>
            <person name="Grigoriev I.V."/>
            <person name="Stajich J.E."/>
            <person name="Kennedy P.G."/>
        </authorList>
    </citation>
    <scope>NUCLEOTIDE SEQUENCE</scope>
    <source>
        <strain evidence="2">MN1</strain>
    </source>
</reference>
<dbReference type="SUPFAM" id="SSF50370">
    <property type="entry name" value="Ricin B-like lectins"/>
    <property type="match status" value="1"/>
</dbReference>
<dbReference type="InterPro" id="IPR035992">
    <property type="entry name" value="Ricin_B-like_lectins"/>
</dbReference>
<dbReference type="InterPro" id="IPR000772">
    <property type="entry name" value="Ricin_B_lectin"/>
</dbReference>
<comment type="caution">
    <text evidence="2">The sequence shown here is derived from an EMBL/GenBank/DDBJ whole genome shotgun (WGS) entry which is preliminary data.</text>
</comment>
<dbReference type="EMBL" id="JABBWG010000056">
    <property type="protein sequence ID" value="KAG1804653.1"/>
    <property type="molecule type" value="Genomic_DNA"/>
</dbReference>
<dbReference type="Proteomes" id="UP000807769">
    <property type="component" value="Unassembled WGS sequence"/>
</dbReference>
<evidence type="ECO:0000313" key="3">
    <source>
        <dbReference type="Proteomes" id="UP000807769"/>
    </source>
</evidence>
<organism evidence="2 3">
    <name type="scientific">Suillus subaureus</name>
    <dbReference type="NCBI Taxonomy" id="48587"/>
    <lineage>
        <taxon>Eukaryota</taxon>
        <taxon>Fungi</taxon>
        <taxon>Dikarya</taxon>
        <taxon>Basidiomycota</taxon>
        <taxon>Agaricomycotina</taxon>
        <taxon>Agaricomycetes</taxon>
        <taxon>Agaricomycetidae</taxon>
        <taxon>Boletales</taxon>
        <taxon>Suillineae</taxon>
        <taxon>Suillaceae</taxon>
        <taxon>Suillus</taxon>
    </lineage>
</organism>